<evidence type="ECO:0000313" key="3">
    <source>
        <dbReference type="EMBL" id="CAI6350461.1"/>
    </source>
</evidence>
<comment type="caution">
    <text evidence="3">The sequence shown here is derived from an EMBL/GenBank/DDBJ whole genome shotgun (WGS) entry which is preliminary data.</text>
</comment>
<reference evidence="3 4" key="1">
    <citation type="submission" date="2023-01" db="EMBL/GenBank/DDBJ databases">
        <authorList>
            <person name="Whitehead M."/>
        </authorList>
    </citation>
    <scope>NUCLEOTIDE SEQUENCE [LARGE SCALE GENOMIC DNA]</scope>
</reference>
<dbReference type="PANTHER" id="PTHR46609">
    <property type="entry name" value="EXONUCLEASE, PHAGE-TYPE/RECB, C-TERMINAL DOMAIN-CONTAINING PROTEIN"/>
    <property type="match status" value="1"/>
</dbReference>
<dbReference type="CDD" id="cd22343">
    <property type="entry name" value="PDDEXK_lambda_exonuclease-like"/>
    <property type="match status" value="1"/>
</dbReference>
<dbReference type="InterPro" id="IPR051703">
    <property type="entry name" value="NF-kappa-B_Signaling_Reg"/>
</dbReference>
<accession>A0AAV0W3R0</accession>
<organism evidence="3 4">
    <name type="scientific">Macrosiphum euphorbiae</name>
    <name type="common">potato aphid</name>
    <dbReference type="NCBI Taxonomy" id="13131"/>
    <lineage>
        <taxon>Eukaryota</taxon>
        <taxon>Metazoa</taxon>
        <taxon>Ecdysozoa</taxon>
        <taxon>Arthropoda</taxon>
        <taxon>Hexapoda</taxon>
        <taxon>Insecta</taxon>
        <taxon>Pterygota</taxon>
        <taxon>Neoptera</taxon>
        <taxon>Paraneoptera</taxon>
        <taxon>Hemiptera</taxon>
        <taxon>Sternorrhyncha</taxon>
        <taxon>Aphidomorpha</taxon>
        <taxon>Aphidoidea</taxon>
        <taxon>Aphididae</taxon>
        <taxon>Macrosiphini</taxon>
        <taxon>Macrosiphum</taxon>
    </lineage>
</organism>
<evidence type="ECO:0008006" key="5">
    <source>
        <dbReference type="Google" id="ProtNLM"/>
    </source>
</evidence>
<evidence type="ECO:0000313" key="4">
    <source>
        <dbReference type="Proteomes" id="UP001160148"/>
    </source>
</evidence>
<name>A0AAV0W3R0_9HEMI</name>
<dbReference type="InterPro" id="IPR049012">
    <property type="entry name" value="Mutator_transp_dom"/>
</dbReference>
<dbReference type="InterPro" id="IPR019080">
    <property type="entry name" value="YqaJ_viral_recombinase"/>
</dbReference>
<protein>
    <recommendedName>
        <fullName evidence="5">YqaJ viral recombinase domain-containing protein</fullName>
    </recommendedName>
</protein>
<dbReference type="PANTHER" id="PTHR46609:SF8">
    <property type="entry name" value="YQAJ VIRAL RECOMBINASE DOMAIN-CONTAINING PROTEIN"/>
    <property type="match status" value="1"/>
</dbReference>
<gene>
    <name evidence="3" type="ORF">MEUPH1_LOCUS6917</name>
</gene>
<keyword evidence="4" id="KW-1185">Reference proteome</keyword>
<proteinExistence type="predicted"/>
<feature type="domain" description="YqaJ viral recombinase" evidence="1">
    <location>
        <begin position="425"/>
        <end position="572"/>
    </location>
</feature>
<dbReference type="AlphaFoldDB" id="A0AAV0W3R0"/>
<dbReference type="Gene3D" id="3.90.320.10">
    <property type="match status" value="1"/>
</dbReference>
<dbReference type="InterPro" id="IPR011335">
    <property type="entry name" value="Restrct_endonuc-II-like"/>
</dbReference>
<dbReference type="Pfam" id="PF09588">
    <property type="entry name" value="YqaJ"/>
    <property type="match status" value="1"/>
</dbReference>
<dbReference type="EMBL" id="CARXXK010000001">
    <property type="protein sequence ID" value="CAI6350461.1"/>
    <property type="molecule type" value="Genomic_DNA"/>
</dbReference>
<evidence type="ECO:0000259" key="2">
    <source>
        <dbReference type="Pfam" id="PF20700"/>
    </source>
</evidence>
<evidence type="ECO:0000259" key="1">
    <source>
        <dbReference type="Pfam" id="PF09588"/>
    </source>
</evidence>
<sequence length="658" mass="75879">MKKAGEEEKRIALDCGDIDVDGIPMITVVADGQWSKRSYKTKYDASSGVATIIGHKTNKVLFVGIRNKYCVVCQRSASRKEVVEHKCFLNWKKSSTSMEADGVVEGFLKSLEMHGLKFNRLIGDGDSSVTKRLHEIQPYGPNFYIKKIECCNHLLRNYITKLTTLARNSKYPLRVRKFILKNIFRFRSDVTKAANHWRHLNGLTISQKMKGIRKDLSNGPFHRLGDHTNCETYFCDSKTNERNLVPEAVGGGIMSEIQNCVSRLIVNAESLLENKDNNICEQFNSLINKHVAGKRINFSSRGNYNTRVEAAVVSFNSKQFLRKLHKKMTNNFSPGKFGKKYLKNHNRIVGNTKRRRALFPETRKFKKTRTDNGPDEDYGLAEPLVDEISPEMFEEKKNQFLVSLKNSNIDEIESNTRDQTNSEAWYRERRLRLTASRFGQICKMRSTTSCKNTVYNILYASEAQSKSLQYGRDMEDIARKEAQKIIGEQIQAIGLIVDPIISYLAASPDGLVGSNAVVEIKCPFVAQNTVSAVDAVEKKLLQYCSLINNKVVLKHDHAYFFQIMGQLHISQREICYFIVYTSNWIHVEKIQYDNHFWETKMAKPLQTFYLECLLPELIDPQFPKRLLKSDIREPVRIQNSIKNQEKKRRYKHIIYIKF</sequence>
<dbReference type="Proteomes" id="UP001160148">
    <property type="component" value="Unassembled WGS sequence"/>
</dbReference>
<dbReference type="InterPro" id="IPR011604">
    <property type="entry name" value="PDDEXK-like_dom_sf"/>
</dbReference>
<dbReference type="Pfam" id="PF20700">
    <property type="entry name" value="Mutator"/>
    <property type="match status" value="1"/>
</dbReference>
<feature type="domain" description="Mutator-like transposase" evidence="2">
    <location>
        <begin position="1"/>
        <end position="235"/>
    </location>
</feature>
<dbReference type="SUPFAM" id="SSF52980">
    <property type="entry name" value="Restriction endonuclease-like"/>
    <property type="match status" value="1"/>
</dbReference>
<dbReference type="GO" id="GO:0006281">
    <property type="term" value="P:DNA repair"/>
    <property type="evidence" value="ECO:0007669"/>
    <property type="project" value="UniProtKB-ARBA"/>
</dbReference>